<keyword evidence="5" id="KW-0597">Phosphoprotein</keyword>
<dbReference type="SMART" id="SM00388">
    <property type="entry name" value="HisKA"/>
    <property type="match status" value="1"/>
</dbReference>
<dbReference type="InterPro" id="IPR004358">
    <property type="entry name" value="Sig_transdc_His_kin-like_C"/>
</dbReference>
<comment type="catalytic activity">
    <reaction evidence="1">
        <text>ATP + protein L-histidine = ADP + protein N-phospho-L-histidine.</text>
        <dbReference type="EC" id="2.7.13.3"/>
    </reaction>
</comment>
<dbReference type="InterPro" id="IPR003661">
    <property type="entry name" value="HisK_dim/P_dom"/>
</dbReference>
<dbReference type="GO" id="GO:0005524">
    <property type="term" value="F:ATP binding"/>
    <property type="evidence" value="ECO:0007669"/>
    <property type="project" value="UniProtKB-KW"/>
</dbReference>
<sequence>MLSIRSQIVISVISTVLLTTIILAIAYKLMWFNGHMTVTLTLTTIITSCLTLLICSVFINPLIQKIKHFNIKTKQFANGNIITNDHDFNSPKEIYELNQSFNKMADEITKQMDQIKSEQQEKNELIQNLAHDLKTPLASIISYSEGLRDGIISKDDEIKASYDILIKQANRLSSLFDAMTHIITLNTGKTYPTELLQLDQLLVSILQPYEQRIRQENRTLVVNFCSKVDAFYQYRIPLERILTNLLDNAIKFSSMGSRIDISIKDNKELQTIDIAIKDEGIGILPELQHRIFERTFRVENSRNIETGGSGLGLYIAQELAQQIHAQITVNSDIDRGTTMNVSLKKLHVHS</sequence>
<evidence type="ECO:0000256" key="7">
    <source>
        <dbReference type="ARBA" id="ARBA00022741"/>
    </source>
</evidence>
<feature type="transmembrane region" description="Helical" evidence="13">
    <location>
        <begin position="7"/>
        <end position="27"/>
    </location>
</feature>
<keyword evidence="11 13" id="KW-0472">Membrane</keyword>
<evidence type="ECO:0000256" key="5">
    <source>
        <dbReference type="ARBA" id="ARBA00022553"/>
    </source>
</evidence>
<dbReference type="SMART" id="SM00387">
    <property type="entry name" value="HATPase_c"/>
    <property type="match status" value="1"/>
</dbReference>
<evidence type="ECO:0000256" key="11">
    <source>
        <dbReference type="ARBA" id="ARBA00023136"/>
    </source>
</evidence>
<keyword evidence="9" id="KW-0067">ATP-binding</keyword>
<keyword evidence="7" id="KW-0547">Nucleotide-binding</keyword>
<dbReference type="PANTHER" id="PTHR45453:SF1">
    <property type="entry name" value="PHOSPHATE REGULON SENSOR PROTEIN PHOR"/>
    <property type="match status" value="1"/>
</dbReference>
<feature type="coiled-coil region" evidence="12">
    <location>
        <begin position="98"/>
        <end position="132"/>
    </location>
</feature>
<dbReference type="RefSeq" id="WP_002462147.1">
    <property type="nucleotide sequence ID" value="NZ_AEUN01000046.1"/>
</dbReference>
<dbReference type="InterPro" id="IPR003594">
    <property type="entry name" value="HATPase_dom"/>
</dbReference>
<dbReference type="PROSITE" id="PS50109">
    <property type="entry name" value="HIS_KIN"/>
    <property type="match status" value="1"/>
</dbReference>
<dbReference type="Gene3D" id="3.30.565.10">
    <property type="entry name" value="Histidine kinase-like ATPase, C-terminal domain"/>
    <property type="match status" value="1"/>
</dbReference>
<dbReference type="GO" id="GO:0000155">
    <property type="term" value="F:phosphorelay sensor kinase activity"/>
    <property type="evidence" value="ECO:0007669"/>
    <property type="project" value="InterPro"/>
</dbReference>
<dbReference type="PRINTS" id="PR00344">
    <property type="entry name" value="BCTRLSENSOR"/>
</dbReference>
<evidence type="ECO:0000256" key="13">
    <source>
        <dbReference type="SAM" id="Phobius"/>
    </source>
</evidence>
<dbReference type="InterPro" id="IPR005467">
    <property type="entry name" value="His_kinase_dom"/>
</dbReference>
<keyword evidence="4" id="KW-1003">Cell membrane</keyword>
<evidence type="ECO:0000313" key="15">
    <source>
        <dbReference type="EMBL" id="EHJ08804.1"/>
    </source>
</evidence>
<dbReference type="GO" id="GO:0004721">
    <property type="term" value="F:phosphoprotein phosphatase activity"/>
    <property type="evidence" value="ECO:0007669"/>
    <property type="project" value="TreeGrafter"/>
</dbReference>
<dbReference type="CDD" id="cd00082">
    <property type="entry name" value="HisKA"/>
    <property type="match status" value="1"/>
</dbReference>
<evidence type="ECO:0000256" key="3">
    <source>
        <dbReference type="ARBA" id="ARBA00012438"/>
    </source>
</evidence>
<dbReference type="Gene3D" id="6.10.340.10">
    <property type="match status" value="1"/>
</dbReference>
<evidence type="ECO:0000256" key="12">
    <source>
        <dbReference type="SAM" id="Coils"/>
    </source>
</evidence>
<dbReference type="GO" id="GO:0005886">
    <property type="term" value="C:plasma membrane"/>
    <property type="evidence" value="ECO:0007669"/>
    <property type="project" value="TreeGrafter"/>
</dbReference>
<dbReference type="Proteomes" id="UP000005413">
    <property type="component" value="Unassembled WGS sequence"/>
</dbReference>
<name>G5JG91_9STAP</name>
<evidence type="ECO:0000256" key="1">
    <source>
        <dbReference type="ARBA" id="ARBA00000085"/>
    </source>
</evidence>
<accession>G5JG91</accession>
<dbReference type="OrthoDB" id="335833at2"/>
<feature type="transmembrane region" description="Helical" evidence="13">
    <location>
        <begin position="39"/>
        <end position="63"/>
    </location>
</feature>
<dbReference type="EC" id="2.7.13.3" evidence="3"/>
<proteinExistence type="predicted"/>
<comment type="subcellular location">
    <subcellularLocation>
        <location evidence="2">Cell membrane</location>
        <topology evidence="2">Multi-pass membrane protein</topology>
    </subcellularLocation>
</comment>
<keyword evidence="13" id="KW-1133">Transmembrane helix</keyword>
<dbReference type="SUPFAM" id="SSF55874">
    <property type="entry name" value="ATPase domain of HSP90 chaperone/DNA topoisomerase II/histidine kinase"/>
    <property type="match status" value="1"/>
</dbReference>
<reference evidence="15 16" key="1">
    <citation type="journal article" date="2012" name="BMC Genomics">
        <title>Comparative genomic analysis of the genus Staphylococcus including Staphylococcus aureus and its newly described sister species Staphylococcus simiae.</title>
        <authorList>
            <person name="Suzuki H."/>
            <person name="Lefebure T."/>
            <person name="Pavinski Bitar P."/>
            <person name="Stanhope M.J."/>
        </authorList>
    </citation>
    <scope>NUCLEOTIDE SEQUENCE [LARGE SCALE GENOMIC DNA]</scope>
    <source>
        <strain evidence="15 16">CCM 7213</strain>
    </source>
</reference>
<feature type="domain" description="Histidine kinase" evidence="14">
    <location>
        <begin position="128"/>
        <end position="347"/>
    </location>
</feature>
<dbReference type="InterPro" id="IPR050351">
    <property type="entry name" value="BphY/WalK/GraS-like"/>
</dbReference>
<dbReference type="GO" id="GO:0016036">
    <property type="term" value="P:cellular response to phosphate starvation"/>
    <property type="evidence" value="ECO:0007669"/>
    <property type="project" value="TreeGrafter"/>
</dbReference>
<protein>
    <recommendedName>
        <fullName evidence="3">histidine kinase</fullName>
        <ecNumber evidence="3">2.7.13.3</ecNumber>
    </recommendedName>
</protein>
<evidence type="ECO:0000313" key="16">
    <source>
        <dbReference type="Proteomes" id="UP000005413"/>
    </source>
</evidence>
<keyword evidence="12" id="KW-0175">Coiled coil</keyword>
<comment type="caution">
    <text evidence="15">The sequence shown here is derived from an EMBL/GenBank/DDBJ whole genome shotgun (WGS) entry which is preliminary data.</text>
</comment>
<keyword evidence="6" id="KW-0808">Transferase</keyword>
<organism evidence="15 16">
    <name type="scientific">Staphylococcus simiae CCM 7213 = CCUG 51256</name>
    <dbReference type="NCBI Taxonomy" id="911238"/>
    <lineage>
        <taxon>Bacteria</taxon>
        <taxon>Bacillati</taxon>
        <taxon>Bacillota</taxon>
        <taxon>Bacilli</taxon>
        <taxon>Bacillales</taxon>
        <taxon>Staphylococcaceae</taxon>
        <taxon>Staphylococcus</taxon>
    </lineage>
</organism>
<keyword evidence="8 15" id="KW-0418">Kinase</keyword>
<dbReference type="AlphaFoldDB" id="G5JG91"/>
<dbReference type="InterPro" id="IPR036890">
    <property type="entry name" value="HATPase_C_sf"/>
</dbReference>
<evidence type="ECO:0000259" key="14">
    <source>
        <dbReference type="PROSITE" id="PS50109"/>
    </source>
</evidence>
<keyword evidence="16" id="KW-1185">Reference proteome</keyword>
<dbReference type="Pfam" id="PF00512">
    <property type="entry name" value="HisKA"/>
    <property type="match status" value="1"/>
</dbReference>
<evidence type="ECO:0000256" key="2">
    <source>
        <dbReference type="ARBA" id="ARBA00004651"/>
    </source>
</evidence>
<evidence type="ECO:0000256" key="8">
    <source>
        <dbReference type="ARBA" id="ARBA00022777"/>
    </source>
</evidence>
<dbReference type="InterPro" id="IPR036097">
    <property type="entry name" value="HisK_dim/P_sf"/>
</dbReference>
<gene>
    <name evidence="15" type="ORF">SS7213T_02313</name>
</gene>
<dbReference type="EMBL" id="AEUN01000046">
    <property type="protein sequence ID" value="EHJ08804.1"/>
    <property type="molecule type" value="Genomic_DNA"/>
</dbReference>
<dbReference type="PANTHER" id="PTHR45453">
    <property type="entry name" value="PHOSPHATE REGULON SENSOR PROTEIN PHOR"/>
    <property type="match status" value="1"/>
</dbReference>
<evidence type="ECO:0000256" key="9">
    <source>
        <dbReference type="ARBA" id="ARBA00022840"/>
    </source>
</evidence>
<keyword evidence="10" id="KW-0902">Two-component regulatory system</keyword>
<dbReference type="PATRIC" id="fig|911238.3.peg.430"/>
<evidence type="ECO:0000256" key="10">
    <source>
        <dbReference type="ARBA" id="ARBA00023012"/>
    </source>
</evidence>
<dbReference type="SUPFAM" id="SSF47384">
    <property type="entry name" value="Homodimeric domain of signal transducing histidine kinase"/>
    <property type="match status" value="1"/>
</dbReference>
<keyword evidence="13" id="KW-0812">Transmembrane</keyword>
<dbReference type="Gene3D" id="1.10.287.130">
    <property type="match status" value="1"/>
</dbReference>
<evidence type="ECO:0000256" key="6">
    <source>
        <dbReference type="ARBA" id="ARBA00022679"/>
    </source>
</evidence>
<evidence type="ECO:0000256" key="4">
    <source>
        <dbReference type="ARBA" id="ARBA00022475"/>
    </source>
</evidence>
<dbReference type="Pfam" id="PF02518">
    <property type="entry name" value="HATPase_c"/>
    <property type="match status" value="1"/>
</dbReference>